<feature type="compositionally biased region" description="Low complexity" evidence="1">
    <location>
        <begin position="826"/>
        <end position="840"/>
    </location>
</feature>
<proteinExistence type="predicted"/>
<feature type="region of interest" description="Disordered" evidence="1">
    <location>
        <begin position="826"/>
        <end position="847"/>
    </location>
</feature>
<feature type="transmembrane region" description="Helical" evidence="2">
    <location>
        <begin position="262"/>
        <end position="284"/>
    </location>
</feature>
<dbReference type="Proteomes" id="UP000751190">
    <property type="component" value="Unassembled WGS sequence"/>
</dbReference>
<keyword evidence="2" id="KW-0472">Membrane</keyword>
<dbReference type="AlphaFoldDB" id="A0A8J6CG75"/>
<reference evidence="3" key="1">
    <citation type="submission" date="2021-05" db="EMBL/GenBank/DDBJ databases">
        <title>The genome of the haptophyte Pavlova lutheri (Diacronema luteri, Pavlovales) - a model for lipid biosynthesis in eukaryotic algae.</title>
        <authorList>
            <person name="Hulatt C.J."/>
            <person name="Posewitz M.C."/>
        </authorList>
    </citation>
    <scope>NUCLEOTIDE SEQUENCE</scope>
    <source>
        <strain evidence="3">NIVA-4/92</strain>
    </source>
</reference>
<evidence type="ECO:0000313" key="4">
    <source>
        <dbReference type="Proteomes" id="UP000751190"/>
    </source>
</evidence>
<dbReference type="EMBL" id="JAGTXO010000008">
    <property type="protein sequence ID" value="KAG8466418.1"/>
    <property type="molecule type" value="Genomic_DNA"/>
</dbReference>
<keyword evidence="2" id="KW-1133">Transmembrane helix</keyword>
<comment type="caution">
    <text evidence="3">The sequence shown here is derived from an EMBL/GenBank/DDBJ whole genome shotgun (WGS) entry which is preliminary data.</text>
</comment>
<feature type="transmembrane region" description="Helical" evidence="2">
    <location>
        <begin position="229"/>
        <end position="250"/>
    </location>
</feature>
<protein>
    <submittedName>
        <fullName evidence="3">Uncharacterized protein</fullName>
    </submittedName>
</protein>
<keyword evidence="4" id="KW-1185">Reference proteome</keyword>
<feature type="transmembrane region" description="Helical" evidence="2">
    <location>
        <begin position="379"/>
        <end position="402"/>
    </location>
</feature>
<keyword evidence="2" id="KW-0812">Transmembrane</keyword>
<feature type="transmembrane region" description="Helical" evidence="2">
    <location>
        <begin position="184"/>
        <end position="209"/>
    </location>
</feature>
<accession>A0A8J6CG75</accession>
<gene>
    <name evidence="3" type="ORF">KFE25_002174</name>
</gene>
<feature type="transmembrane region" description="Helical" evidence="2">
    <location>
        <begin position="344"/>
        <end position="367"/>
    </location>
</feature>
<evidence type="ECO:0000256" key="2">
    <source>
        <dbReference type="SAM" id="Phobius"/>
    </source>
</evidence>
<evidence type="ECO:0000313" key="3">
    <source>
        <dbReference type="EMBL" id="KAG8466418.1"/>
    </source>
</evidence>
<name>A0A8J6CG75_DIALT</name>
<organism evidence="3 4">
    <name type="scientific">Diacronema lutheri</name>
    <name type="common">Unicellular marine alga</name>
    <name type="synonym">Monochrysis lutheri</name>
    <dbReference type="NCBI Taxonomy" id="2081491"/>
    <lineage>
        <taxon>Eukaryota</taxon>
        <taxon>Haptista</taxon>
        <taxon>Haptophyta</taxon>
        <taxon>Pavlovophyceae</taxon>
        <taxon>Pavlovales</taxon>
        <taxon>Pavlovaceae</taxon>
        <taxon>Diacronema</taxon>
    </lineage>
</organism>
<sequence>MAVLPITRALLPKSADVLVGKTTHTLMVAAEHALEAIHVVRLLREVYHEIAEASAPPDPVRLERFPSITAHLSLSPQLARRGRSSAKPSSSILDRLATGEAVSRSLAHSSGATALRAARVSPARVDGAAALAADGASCSGQEATMPRGALGEAFNEPLGADQAARLISLARASRFALQTRLSRALFVVGTTLVLTVNLLNLAVWLASAYEDGRIKPDLSFALGYIHHEALLLVTVILAFSIGWPLTLLSLKPGAPAALRMPIRIASIAPLTLSSATAILAVAVLTNPTGTPQLANNPLALPIEVASLFAQSATYGAHAIAMLLLTRASHDGADELYGDDAIRRLWVIINNLPLTAATLWLAAVVARYHVGFYDEQPRSLVVFAFAAPVGVICTSRLLTIVRVRRALVMLLSRMCGTRPGFDAMLAPLSGVGAPVSISRELALEPRELCALAASEMQAVTLDEATLAELVVAFRVGTEAAAQGRDAMDALSTVVRSSCSSSAPTRSRNSALWPSIKDGRVPTTALLHARASRPQLRASRPAGEPASGWRGLWLLARRARANAPVQPWQPRAALAGDAGCSLSDNDDNNVFTGGRASAGDAIARQSFGLSTVAVSSQTSRSTACLVPPSATGLSPAGASLAMPSGPPVADAYVLYDWADGLATAKARALSRWAEQFEARHGRAPTVWVDALCANESLLPIERLARTSATMACCRQLLVLWGPRFVESEMAVALLVAWHALGGSAANSTVLVIGETRADLAAVPESVDAFACTRLRRMRPAERGRDQLAVVGAQISEALDYATAGRVNELVRARLPELHAGAIELSARNAARARASPQRRGSSMRSSDLG</sequence>
<evidence type="ECO:0000256" key="1">
    <source>
        <dbReference type="SAM" id="MobiDB-lite"/>
    </source>
</evidence>